<proteinExistence type="predicted"/>
<sequence length="358" mass="39441">MSELPLRRLGRLEQLARGGTATVFLAPDLRLPDLPGSRFVYKRYTGATKRRAGPSLAGGLSGFVRFRDRLPDAQRATWDARIIWPLRVVVDEDGAADGVLMRLIPDRYFQDFRKRSGGLHRKPREIETLFGDDATARRTGLPPVDAGDRLRLIRAVAGAYAMMHRQNVVVGDVSGRNIIYDPDPARPSVLVVDVDSARVRGTRAVFGMQPHTPNWQPPEALAASAELARLDPADTDAHDRLRARWAVQSTTTDVYKFALMAARILANGRGAAVRRDPAGAHRILRERAGAQAAALLDASLSPAGRDRPAMRDWYEALHPAGSQGCLPEPEAPLRTSRNSERPVSGDWEWTDGQGWTRG</sequence>
<evidence type="ECO:0000259" key="2">
    <source>
        <dbReference type="PROSITE" id="PS50011"/>
    </source>
</evidence>
<accession>A0ABQ4B3E2</accession>
<dbReference type="EMBL" id="BOMS01000016">
    <property type="protein sequence ID" value="GIE65184.1"/>
    <property type="molecule type" value="Genomic_DNA"/>
</dbReference>
<dbReference type="RefSeq" id="WP_203824243.1">
    <property type="nucleotide sequence ID" value="NZ_BAAATY010000008.1"/>
</dbReference>
<comment type="caution">
    <text evidence="3">The sequence shown here is derived from an EMBL/GenBank/DDBJ whole genome shotgun (WGS) entry which is preliminary data.</text>
</comment>
<dbReference type="PROSITE" id="PS50011">
    <property type="entry name" value="PROTEIN_KINASE_DOM"/>
    <property type="match status" value="1"/>
</dbReference>
<dbReference type="InterPro" id="IPR000719">
    <property type="entry name" value="Prot_kinase_dom"/>
</dbReference>
<feature type="region of interest" description="Disordered" evidence="1">
    <location>
        <begin position="320"/>
        <end position="358"/>
    </location>
</feature>
<dbReference type="SUPFAM" id="SSF56112">
    <property type="entry name" value="Protein kinase-like (PK-like)"/>
    <property type="match status" value="1"/>
</dbReference>
<gene>
    <name evidence="3" type="ORF">Apa02nite_012920</name>
</gene>
<evidence type="ECO:0000256" key="1">
    <source>
        <dbReference type="SAM" id="MobiDB-lite"/>
    </source>
</evidence>
<evidence type="ECO:0000313" key="4">
    <source>
        <dbReference type="Proteomes" id="UP000624709"/>
    </source>
</evidence>
<reference evidence="3 4" key="1">
    <citation type="submission" date="2021-01" db="EMBL/GenBank/DDBJ databases">
        <title>Whole genome shotgun sequence of Actinoplanes palleronii NBRC 14916.</title>
        <authorList>
            <person name="Komaki H."/>
            <person name="Tamura T."/>
        </authorList>
    </citation>
    <scope>NUCLEOTIDE SEQUENCE [LARGE SCALE GENOMIC DNA]</scope>
    <source>
        <strain evidence="3 4">NBRC 14916</strain>
    </source>
</reference>
<keyword evidence="4" id="KW-1185">Reference proteome</keyword>
<dbReference type="Proteomes" id="UP000624709">
    <property type="component" value="Unassembled WGS sequence"/>
</dbReference>
<feature type="domain" description="Protein kinase" evidence="2">
    <location>
        <begin position="9"/>
        <end position="321"/>
    </location>
</feature>
<dbReference type="Gene3D" id="1.10.510.10">
    <property type="entry name" value="Transferase(Phosphotransferase) domain 1"/>
    <property type="match status" value="1"/>
</dbReference>
<dbReference type="InterPro" id="IPR011009">
    <property type="entry name" value="Kinase-like_dom_sf"/>
</dbReference>
<protein>
    <recommendedName>
        <fullName evidence="2">Protein kinase domain-containing protein</fullName>
    </recommendedName>
</protein>
<evidence type="ECO:0000313" key="3">
    <source>
        <dbReference type="EMBL" id="GIE65184.1"/>
    </source>
</evidence>
<name>A0ABQ4B3E2_9ACTN</name>
<organism evidence="3 4">
    <name type="scientific">Actinoplanes palleronii</name>
    <dbReference type="NCBI Taxonomy" id="113570"/>
    <lineage>
        <taxon>Bacteria</taxon>
        <taxon>Bacillati</taxon>
        <taxon>Actinomycetota</taxon>
        <taxon>Actinomycetes</taxon>
        <taxon>Micromonosporales</taxon>
        <taxon>Micromonosporaceae</taxon>
        <taxon>Actinoplanes</taxon>
    </lineage>
</organism>